<protein>
    <submittedName>
        <fullName evidence="2">Putative exported protein</fullName>
    </submittedName>
</protein>
<evidence type="ECO:0000313" key="1">
    <source>
        <dbReference type="EMBL" id="VFR27426.1"/>
    </source>
</evidence>
<evidence type="ECO:0000313" key="5">
    <source>
        <dbReference type="EMBL" id="VFR71077.1"/>
    </source>
</evidence>
<sequence length="233" mass="24465">MGESSNLTVNQFLYKNIPFAIEQDLVPISLIAKVPLVLLVSGKGPHHSVADLVQASKRKPLTFASSGNGTLGHLTGELWKKTGELDLLHIPYRGAAPAMADLSGGHVDLFFASITAALSSLQSGLVRALAVTTAERAPALPDIPTMAEAGYKDIEAAVIFGVVAPAGTPQALVTRLNHEINTALQQTSLRRSLLDLGAIPESLGGSVETFAGVLREERLKWGEVVQASGATVD</sequence>
<dbReference type="EMBL" id="CAADIK010000023">
    <property type="protein sequence ID" value="VFR69677.1"/>
    <property type="molecule type" value="Genomic_DNA"/>
</dbReference>
<accession>A0A484QRN9</accession>
<evidence type="ECO:0000313" key="2">
    <source>
        <dbReference type="EMBL" id="VFR39707.1"/>
    </source>
</evidence>
<gene>
    <name evidence="1" type="ORF">AMP9_4479</name>
    <name evidence="2" type="ORF">ANT2_4301</name>
    <name evidence="5" type="ORF">ANT3_4305</name>
    <name evidence="3" type="ORF">BRI6_4599</name>
    <name evidence="4" type="ORF">BRI9_4602</name>
    <name evidence="6" type="ORF">IVO3_4598</name>
    <name evidence="7" type="ORF">RAN7_4530</name>
</gene>
<organism evidence="2">
    <name type="scientific">plant metagenome</name>
    <dbReference type="NCBI Taxonomy" id="1297885"/>
    <lineage>
        <taxon>unclassified sequences</taxon>
        <taxon>metagenomes</taxon>
        <taxon>organismal metagenomes</taxon>
    </lineage>
</organism>
<dbReference type="AlphaFoldDB" id="A0A484QRN9"/>
<name>A0A484QRN9_9ZZZZ</name>
<evidence type="ECO:0000313" key="7">
    <source>
        <dbReference type="EMBL" id="VFS22121.1"/>
    </source>
</evidence>
<reference evidence="2" key="1">
    <citation type="submission" date="2019-03" db="EMBL/GenBank/DDBJ databases">
        <authorList>
            <person name="Danneels B."/>
        </authorList>
    </citation>
    <scope>NUCLEOTIDE SEQUENCE</scope>
</reference>
<evidence type="ECO:0000313" key="6">
    <source>
        <dbReference type="EMBL" id="VFR98707.1"/>
    </source>
</evidence>
<dbReference type="EMBL" id="CAADIG010000005">
    <property type="protein sequence ID" value="VFR39707.1"/>
    <property type="molecule type" value="Genomic_DNA"/>
</dbReference>
<dbReference type="EMBL" id="CAADIZ010000011">
    <property type="protein sequence ID" value="VFS22121.1"/>
    <property type="molecule type" value="Genomic_DNA"/>
</dbReference>
<dbReference type="EMBL" id="CAADHY010000023">
    <property type="protein sequence ID" value="VFR27426.1"/>
    <property type="molecule type" value="Genomic_DNA"/>
</dbReference>
<evidence type="ECO:0000313" key="4">
    <source>
        <dbReference type="EMBL" id="VFR69677.1"/>
    </source>
</evidence>
<evidence type="ECO:0000313" key="3">
    <source>
        <dbReference type="EMBL" id="VFR55174.1"/>
    </source>
</evidence>
<dbReference type="Pfam" id="PF03401">
    <property type="entry name" value="TctC"/>
    <property type="match status" value="1"/>
</dbReference>
<dbReference type="Gene3D" id="3.40.190.150">
    <property type="entry name" value="Bordetella uptake gene, domain 1"/>
    <property type="match status" value="1"/>
</dbReference>
<dbReference type="SUPFAM" id="SSF53850">
    <property type="entry name" value="Periplasmic binding protein-like II"/>
    <property type="match status" value="1"/>
</dbReference>
<dbReference type="EMBL" id="CAADIP010000070">
    <property type="protein sequence ID" value="VFR98707.1"/>
    <property type="molecule type" value="Genomic_DNA"/>
</dbReference>
<dbReference type="EMBL" id="CAADID010000021">
    <property type="protein sequence ID" value="VFR71077.1"/>
    <property type="molecule type" value="Genomic_DNA"/>
</dbReference>
<dbReference type="InterPro" id="IPR005064">
    <property type="entry name" value="BUG"/>
</dbReference>
<dbReference type="PANTHER" id="PTHR42928:SF5">
    <property type="entry name" value="BLR1237 PROTEIN"/>
    <property type="match status" value="1"/>
</dbReference>
<dbReference type="PANTHER" id="PTHR42928">
    <property type="entry name" value="TRICARBOXYLATE-BINDING PROTEIN"/>
    <property type="match status" value="1"/>
</dbReference>
<proteinExistence type="predicted"/>
<dbReference type="EMBL" id="CAADII010000042">
    <property type="protein sequence ID" value="VFR55174.1"/>
    <property type="molecule type" value="Genomic_DNA"/>
</dbReference>
<dbReference type="Gene3D" id="3.40.190.10">
    <property type="entry name" value="Periplasmic binding protein-like II"/>
    <property type="match status" value="1"/>
</dbReference>
<dbReference type="InterPro" id="IPR042100">
    <property type="entry name" value="Bug_dom1"/>
</dbReference>